<sequence length="252" mass="30874">MADLLDYENFWYVIFYKETREYFNVEFIDGYALAKENYTRAKIEYDRMWVKGIWAERDALQFWYNWYYFDLKKAYILFLQVFCFDRLGDFIDYIEDSYIDYVDPDLERFSMYNYYYKHPLLIEMRPGWNPFGFTDDWSFRRLRIPFAAWKGAMVNKFFPIQWPLSVDYHHYFKRTLVEYPLAFVDLPAENYKKFHDFNICGHAYIGFDIDLFREITRKYSYFTPVLPLMLGFTFVLAVGSAHSYTVIFSFLI</sequence>
<reference evidence="2" key="1">
    <citation type="journal article" date="2016" name="Genome Biol. Evol.">
        <title>Mitochondrial Genome of Palpitomonas bilix: Derived Genome Structure and Ancestral System for Cytochrome c Maturation.</title>
        <authorList>
            <consortium name="AP017433"/>
            <person name="Nishimura Y."/>
            <person name="Tanifuji G."/>
            <person name="Kamikawa R."/>
            <person name="Yabuki A."/>
            <person name="Hashimoto T."/>
            <person name="Inagaki Y."/>
        </authorList>
    </citation>
    <scope>NUCLEOTIDE SEQUENCE</scope>
</reference>
<dbReference type="EMBL" id="AP017433">
    <property type="protein sequence ID" value="BAV82438.1"/>
    <property type="molecule type" value="Genomic_DNA"/>
</dbReference>
<dbReference type="RefSeq" id="YP_009317215.1">
    <property type="nucleotide sequence ID" value="NC_031832.1"/>
</dbReference>
<proteinExistence type="predicted"/>
<accession>A0A1E1GHN7</accession>
<keyword evidence="1" id="KW-1133">Transmembrane helix</keyword>
<keyword evidence="2" id="KW-0496">Mitochondrion</keyword>
<dbReference type="GeneID" id="30214233"/>
<keyword evidence="1" id="KW-0812">Transmembrane</keyword>
<evidence type="ECO:0000256" key="1">
    <source>
        <dbReference type="SAM" id="Phobius"/>
    </source>
</evidence>
<feature type="transmembrane region" description="Helical" evidence="1">
    <location>
        <begin position="225"/>
        <end position="251"/>
    </location>
</feature>
<organism evidence="2">
    <name type="scientific">Palpitomonas bilix</name>
    <dbReference type="NCBI Taxonomy" id="652834"/>
    <lineage>
        <taxon>Eukaryota</taxon>
        <taxon>Eukaryota incertae sedis</taxon>
    </lineage>
</organism>
<geneLocation type="mitochondrion" evidence="2"/>
<dbReference type="AlphaFoldDB" id="A0A1E1GHN7"/>
<evidence type="ECO:0000313" key="2">
    <source>
        <dbReference type="EMBL" id="BAV82383.1"/>
    </source>
</evidence>
<dbReference type="GeneID" id="30214236"/>
<dbReference type="RefSeq" id="YP_009317270.1">
    <property type="nucleotide sequence ID" value="NC_031832.1"/>
</dbReference>
<dbReference type="EMBL" id="AP017433">
    <property type="protein sequence ID" value="BAV82383.1"/>
    <property type="molecule type" value="Genomic_DNA"/>
</dbReference>
<name>A0A1E1GHN7_9EUKA</name>
<protein>
    <submittedName>
        <fullName evidence="2">Uncharacterized protein</fullName>
    </submittedName>
</protein>
<keyword evidence="1" id="KW-0472">Membrane</keyword>